<evidence type="ECO:0000313" key="3">
    <source>
        <dbReference type="Proteomes" id="UP001596044"/>
    </source>
</evidence>
<comment type="caution">
    <text evidence="2">The sequence shown here is derived from an EMBL/GenBank/DDBJ whole genome shotgun (WGS) entry which is preliminary data.</text>
</comment>
<keyword evidence="3" id="KW-1185">Reference proteome</keyword>
<dbReference type="RefSeq" id="WP_377524576.1">
    <property type="nucleotide sequence ID" value="NZ_JBHSMJ010000017.1"/>
</dbReference>
<sequence>MTGRKREDAWQDSDDITLAQTVISHVKLGSTQLAAFEEAAEILGRTSAACGFRWNSEVRKGYETDIKDAKLNRSRAKQKPPTIKNEEVFVSVTKDSIRNNIPFEEVMTTIITLANEQLQTYQTLIEENKRLKNENSELRKQIDTNKSAEPLGQEDLHAFLKIMQRAKSLTKIEP</sequence>
<organism evidence="2 3">
    <name type="scientific">Paenibacillus aestuarii</name>
    <dbReference type="NCBI Taxonomy" id="516965"/>
    <lineage>
        <taxon>Bacteria</taxon>
        <taxon>Bacillati</taxon>
        <taxon>Bacillota</taxon>
        <taxon>Bacilli</taxon>
        <taxon>Bacillales</taxon>
        <taxon>Paenibacillaceae</taxon>
        <taxon>Paenibacillus</taxon>
    </lineage>
</organism>
<evidence type="ECO:0000313" key="2">
    <source>
        <dbReference type="EMBL" id="MFC5449048.1"/>
    </source>
</evidence>
<dbReference type="Proteomes" id="UP001596044">
    <property type="component" value="Unassembled WGS sequence"/>
</dbReference>
<dbReference type="InterPro" id="IPR014243">
    <property type="entry name" value="RsfA-like"/>
</dbReference>
<gene>
    <name evidence="2" type="ORF">ACFPOG_12305</name>
</gene>
<protein>
    <submittedName>
        <fullName evidence="2">RsfA family transcriptional regulator</fullName>
    </submittedName>
</protein>
<dbReference type="EMBL" id="JBHSMJ010000017">
    <property type="protein sequence ID" value="MFC5449048.1"/>
    <property type="molecule type" value="Genomic_DNA"/>
</dbReference>
<reference evidence="3" key="1">
    <citation type="journal article" date="2019" name="Int. J. Syst. Evol. Microbiol.">
        <title>The Global Catalogue of Microorganisms (GCM) 10K type strain sequencing project: providing services to taxonomists for standard genome sequencing and annotation.</title>
        <authorList>
            <consortium name="The Broad Institute Genomics Platform"/>
            <consortium name="The Broad Institute Genome Sequencing Center for Infectious Disease"/>
            <person name="Wu L."/>
            <person name="Ma J."/>
        </authorList>
    </citation>
    <scope>NUCLEOTIDE SEQUENCE [LARGE SCALE GENOMIC DNA]</scope>
    <source>
        <strain evidence="3">KACC 11904</strain>
    </source>
</reference>
<evidence type="ECO:0000256" key="1">
    <source>
        <dbReference type="SAM" id="Coils"/>
    </source>
</evidence>
<accession>A0ABW0K894</accession>
<proteinExistence type="predicted"/>
<dbReference type="PANTHER" id="PTHR41302">
    <property type="entry name" value="PRESPORE-SPECIFIC TRANSCRIPTIONAL REGULATOR RSFA-RELATED"/>
    <property type="match status" value="1"/>
</dbReference>
<name>A0ABW0K894_9BACL</name>
<dbReference type="PANTHER" id="PTHR41302:SF2">
    <property type="entry name" value="PRESPORE SPECIFIC TRANSCRIPTIONAL ACTIVATOR RSFA"/>
    <property type="match status" value="1"/>
</dbReference>
<keyword evidence="1" id="KW-0175">Coiled coil</keyword>
<feature type="coiled-coil region" evidence="1">
    <location>
        <begin position="114"/>
        <end position="148"/>
    </location>
</feature>